<feature type="region of interest" description="Disordered" evidence="1">
    <location>
        <begin position="76"/>
        <end position="124"/>
    </location>
</feature>
<dbReference type="EMBL" id="MLYV02000644">
    <property type="protein sequence ID" value="PSR80661.1"/>
    <property type="molecule type" value="Genomic_DNA"/>
</dbReference>
<feature type="compositionally biased region" description="Basic and acidic residues" evidence="1">
    <location>
        <begin position="490"/>
        <end position="514"/>
    </location>
</feature>
<dbReference type="AlphaFoldDB" id="A0A2R6NYR6"/>
<feature type="compositionally biased region" description="Acidic residues" evidence="1">
    <location>
        <begin position="648"/>
        <end position="659"/>
    </location>
</feature>
<evidence type="ECO:0000256" key="1">
    <source>
        <dbReference type="SAM" id="MobiDB-lite"/>
    </source>
</evidence>
<feature type="compositionally biased region" description="Polar residues" evidence="1">
    <location>
        <begin position="270"/>
        <end position="283"/>
    </location>
</feature>
<protein>
    <submittedName>
        <fullName evidence="2">Uncharacterized protein</fullName>
    </submittedName>
</protein>
<organism evidence="2 3">
    <name type="scientific">Hermanssonia centrifuga</name>
    <dbReference type="NCBI Taxonomy" id="98765"/>
    <lineage>
        <taxon>Eukaryota</taxon>
        <taxon>Fungi</taxon>
        <taxon>Dikarya</taxon>
        <taxon>Basidiomycota</taxon>
        <taxon>Agaricomycotina</taxon>
        <taxon>Agaricomycetes</taxon>
        <taxon>Polyporales</taxon>
        <taxon>Meruliaceae</taxon>
        <taxon>Hermanssonia</taxon>
    </lineage>
</organism>
<comment type="caution">
    <text evidence="2">The sequence shown here is derived from an EMBL/GenBank/DDBJ whole genome shotgun (WGS) entry which is preliminary data.</text>
</comment>
<feature type="region of interest" description="Disordered" evidence="1">
    <location>
        <begin position="452"/>
        <end position="541"/>
    </location>
</feature>
<feature type="compositionally biased region" description="Acidic residues" evidence="1">
    <location>
        <begin position="667"/>
        <end position="676"/>
    </location>
</feature>
<keyword evidence="3" id="KW-1185">Reference proteome</keyword>
<accession>A0A2R6NYR6</accession>
<evidence type="ECO:0000313" key="3">
    <source>
        <dbReference type="Proteomes" id="UP000186601"/>
    </source>
</evidence>
<dbReference type="OrthoDB" id="3363386at2759"/>
<feature type="compositionally biased region" description="Low complexity" evidence="1">
    <location>
        <begin position="341"/>
        <end position="358"/>
    </location>
</feature>
<feature type="compositionally biased region" description="Basic and acidic residues" evidence="1">
    <location>
        <begin position="369"/>
        <end position="383"/>
    </location>
</feature>
<feature type="region of interest" description="Disordered" evidence="1">
    <location>
        <begin position="563"/>
        <end position="708"/>
    </location>
</feature>
<gene>
    <name evidence="2" type="ORF">PHLCEN_2v6681</name>
</gene>
<name>A0A2R6NYR6_9APHY</name>
<reference evidence="2 3" key="1">
    <citation type="submission" date="2018-02" db="EMBL/GenBank/DDBJ databases">
        <title>Genome sequence of the basidiomycete white-rot fungus Phlebia centrifuga.</title>
        <authorList>
            <person name="Granchi Z."/>
            <person name="Peng M."/>
            <person name="de Vries R.P."/>
            <person name="Hilden K."/>
            <person name="Makela M.R."/>
            <person name="Grigoriev I."/>
            <person name="Riley R."/>
        </authorList>
    </citation>
    <scope>NUCLEOTIDE SEQUENCE [LARGE SCALE GENOMIC DNA]</scope>
    <source>
        <strain evidence="2 3">FBCC195</strain>
    </source>
</reference>
<feature type="compositionally biased region" description="Low complexity" evidence="1">
    <location>
        <begin position="76"/>
        <end position="87"/>
    </location>
</feature>
<feature type="region of interest" description="Disordered" evidence="1">
    <location>
        <begin position="338"/>
        <end position="396"/>
    </location>
</feature>
<evidence type="ECO:0000313" key="2">
    <source>
        <dbReference type="EMBL" id="PSR80661.1"/>
    </source>
</evidence>
<feature type="region of interest" description="Disordered" evidence="1">
    <location>
        <begin position="261"/>
        <end position="312"/>
    </location>
</feature>
<sequence>MATALQFPAFPRHGILLNPSPSTSPYYHTTSLPGTPRLISSLSSLSSSASSSSPHTSDADNYFLTYAAAKDNQVAPQAASAAPASNATDPGLSRENSKKVRPGSAPHSRRIRFAPLPEPRREDDALPDVFLDDSVENLNYFPVSHDSLDISRSNPSSRPSSLLLGTVVNLDQTPTDSTPTLSTSNLIGSTAARTSSVRVGTTNVGSSDKEDHEWDLCTPTSPNTTFSTELPGSCLESPVTCRNEVPRVKERRWSTKLLKPLLGPLGRNHGISTEDSLGANQFSRGRRESGDGMSSGSATPAGGRSRSRESIADRECNFGTPLSRCTSDNIAQKKAQKRKSSFLSSLTSGSGSGASADDGLWRTQSATGDIRRVKSRESEDFRRRSGSTTKAPNGRRQLQMLNGRVYGAKRAQNVNLFASARSDEPEFVEWGYGGMGSVKSAASVGADSKYSRLQGSSALGVASGERSRGRAGVDEEDDGSGMAWLKKRKEQREREKREKEEQAAKEHSQVEKEQMNGADADLPMVEEQQTEATAEPVQENEELKSLTVEVGSDHVTTAVQVPMHLRSLQSHHRAQGIDRAPSSASTATRKTLERKGSADTARAVSPYAPIDSEVETIDQMDVEPLENDPMDGPRERRASASSGTSTSTEDDEDGDADVEDSPKGTYGDDEEEEDEDEKRTRITALGAGVEKISRHKEKSHSVDGVGAS</sequence>
<dbReference type="STRING" id="98765.A0A2R6NYR6"/>
<dbReference type="Proteomes" id="UP000186601">
    <property type="component" value="Unassembled WGS sequence"/>
</dbReference>
<feature type="compositionally biased region" description="Acidic residues" evidence="1">
    <location>
        <begin position="612"/>
        <end position="629"/>
    </location>
</feature>
<proteinExistence type="predicted"/>